<gene>
    <name evidence="1" type="ORF">G0I41_23080</name>
</gene>
<comment type="caution">
    <text evidence="1">The sequence shown here is derived from an EMBL/GenBank/DDBJ whole genome shotgun (WGS) entry which is preliminary data.</text>
</comment>
<name>A0A705HLS3_SALER</name>
<evidence type="ECO:0000313" key="1">
    <source>
        <dbReference type="EMBL" id="HAC8674190.1"/>
    </source>
</evidence>
<protein>
    <submittedName>
        <fullName evidence="1">Uncharacterized protein</fullName>
    </submittedName>
</protein>
<proteinExistence type="predicted"/>
<dbReference type="AlphaFoldDB" id="A0A705HLS3"/>
<reference evidence="1" key="1">
    <citation type="journal article" date="2018" name="Genome Biol.">
        <title>SKESA: strategic k-mer extension for scrupulous assemblies.</title>
        <authorList>
            <person name="Souvorov A."/>
            <person name="Agarwala R."/>
            <person name="Lipman D.J."/>
        </authorList>
    </citation>
    <scope>NUCLEOTIDE SEQUENCE</scope>
    <source>
        <strain evidence="1">Monophasic variant of S.Typhimurium</strain>
    </source>
</reference>
<sequence length="69" mass="8075">MCSSGNGNNHAIEYIKYWHKLSSFDEKYLLLSFLYYNATLKSQCCSERRYTAFLVKYGSKKSLNNLIGY</sequence>
<accession>A0A705HLS3</accession>
<reference evidence="1" key="2">
    <citation type="submission" date="2019-01" db="EMBL/GenBank/DDBJ databases">
        <authorList>
            <consortium name="NCBI Pathogen Detection Project"/>
        </authorList>
    </citation>
    <scope>NUCLEOTIDE SEQUENCE</scope>
    <source>
        <strain evidence="1">Monophasic variant of S.Typhimurium</strain>
    </source>
</reference>
<dbReference type="EMBL" id="DAAMXY010000033">
    <property type="protein sequence ID" value="HAC8674190.1"/>
    <property type="molecule type" value="Genomic_DNA"/>
</dbReference>
<organism evidence="1">
    <name type="scientific">Salmonella enterica</name>
    <name type="common">Salmonella choleraesuis</name>
    <dbReference type="NCBI Taxonomy" id="28901"/>
    <lineage>
        <taxon>Bacteria</taxon>
        <taxon>Pseudomonadati</taxon>
        <taxon>Pseudomonadota</taxon>
        <taxon>Gammaproteobacteria</taxon>
        <taxon>Enterobacterales</taxon>
        <taxon>Enterobacteriaceae</taxon>
        <taxon>Salmonella</taxon>
    </lineage>
</organism>